<organism evidence="1 2">
    <name type="scientific">Argiope bruennichi</name>
    <name type="common">Wasp spider</name>
    <name type="synonym">Aranea bruennichi</name>
    <dbReference type="NCBI Taxonomy" id="94029"/>
    <lineage>
        <taxon>Eukaryota</taxon>
        <taxon>Metazoa</taxon>
        <taxon>Ecdysozoa</taxon>
        <taxon>Arthropoda</taxon>
        <taxon>Chelicerata</taxon>
        <taxon>Arachnida</taxon>
        <taxon>Araneae</taxon>
        <taxon>Araneomorphae</taxon>
        <taxon>Entelegynae</taxon>
        <taxon>Araneoidea</taxon>
        <taxon>Araneidae</taxon>
        <taxon>Argiope</taxon>
    </lineage>
</organism>
<protein>
    <submittedName>
        <fullName evidence="1">Uncharacterized protein</fullName>
    </submittedName>
</protein>
<dbReference type="Proteomes" id="UP000807504">
    <property type="component" value="Unassembled WGS sequence"/>
</dbReference>
<accession>A0A8T0EU89</accession>
<name>A0A8T0EU89_ARGBR</name>
<proteinExistence type="predicted"/>
<comment type="caution">
    <text evidence="1">The sequence shown here is derived from an EMBL/GenBank/DDBJ whole genome shotgun (WGS) entry which is preliminary data.</text>
</comment>
<reference evidence="1" key="2">
    <citation type="submission" date="2020-06" db="EMBL/GenBank/DDBJ databases">
        <authorList>
            <person name="Sheffer M."/>
        </authorList>
    </citation>
    <scope>NUCLEOTIDE SEQUENCE</scope>
</reference>
<reference evidence="1" key="1">
    <citation type="journal article" date="2020" name="bioRxiv">
        <title>Chromosome-level reference genome of the European wasp spider Argiope bruennichi: a resource for studies on range expansion and evolutionary adaptation.</title>
        <authorList>
            <person name="Sheffer M.M."/>
            <person name="Hoppe A."/>
            <person name="Krehenwinkel H."/>
            <person name="Uhl G."/>
            <person name="Kuss A.W."/>
            <person name="Jensen L."/>
            <person name="Jensen C."/>
            <person name="Gillespie R.G."/>
            <person name="Hoff K.J."/>
            <person name="Prost S."/>
        </authorList>
    </citation>
    <scope>NUCLEOTIDE SEQUENCE</scope>
</reference>
<evidence type="ECO:0000313" key="2">
    <source>
        <dbReference type="Proteomes" id="UP000807504"/>
    </source>
</evidence>
<evidence type="ECO:0000313" key="1">
    <source>
        <dbReference type="EMBL" id="KAF8781341.1"/>
    </source>
</evidence>
<sequence length="69" mass="7467">MTRKARALKLTSREEGVASLPPCGFPYGSPIDVCFLFVIVSAEETRVCDAFARAAGRVASHCRPQILAK</sequence>
<gene>
    <name evidence="1" type="ORF">HNY73_011745</name>
</gene>
<dbReference type="EMBL" id="JABXBU010001863">
    <property type="protein sequence ID" value="KAF8781341.1"/>
    <property type="molecule type" value="Genomic_DNA"/>
</dbReference>
<dbReference type="AlphaFoldDB" id="A0A8T0EU89"/>
<keyword evidence="2" id="KW-1185">Reference proteome</keyword>